<evidence type="ECO:0000313" key="1">
    <source>
        <dbReference type="EMBL" id="GFT85020.1"/>
    </source>
</evidence>
<evidence type="ECO:0000313" key="2">
    <source>
        <dbReference type="Proteomes" id="UP000887013"/>
    </source>
</evidence>
<proteinExistence type="predicted"/>
<keyword evidence="2" id="KW-1185">Reference proteome</keyword>
<accession>A0A8X6PUQ6</accession>
<organism evidence="1 2">
    <name type="scientific">Nephila pilipes</name>
    <name type="common">Giant wood spider</name>
    <name type="synonym">Nephila maculata</name>
    <dbReference type="NCBI Taxonomy" id="299642"/>
    <lineage>
        <taxon>Eukaryota</taxon>
        <taxon>Metazoa</taxon>
        <taxon>Ecdysozoa</taxon>
        <taxon>Arthropoda</taxon>
        <taxon>Chelicerata</taxon>
        <taxon>Arachnida</taxon>
        <taxon>Araneae</taxon>
        <taxon>Araneomorphae</taxon>
        <taxon>Entelegynae</taxon>
        <taxon>Araneoidea</taxon>
        <taxon>Nephilidae</taxon>
        <taxon>Nephila</taxon>
    </lineage>
</organism>
<protein>
    <submittedName>
        <fullName evidence="1">Uncharacterized protein</fullName>
    </submittedName>
</protein>
<name>A0A8X6PUQ6_NEPPI</name>
<feature type="non-terminal residue" evidence="1">
    <location>
        <position position="15"/>
    </location>
</feature>
<sequence length="15" mass="1696">LIPSLNQNLNRGTKK</sequence>
<dbReference type="EMBL" id="BMAW01119518">
    <property type="protein sequence ID" value="GFT85020.1"/>
    <property type="molecule type" value="Genomic_DNA"/>
</dbReference>
<comment type="caution">
    <text evidence="1">The sequence shown here is derived from an EMBL/GenBank/DDBJ whole genome shotgun (WGS) entry which is preliminary data.</text>
</comment>
<reference evidence="1" key="1">
    <citation type="submission" date="2020-08" db="EMBL/GenBank/DDBJ databases">
        <title>Multicomponent nature underlies the extraordinary mechanical properties of spider dragline silk.</title>
        <authorList>
            <person name="Kono N."/>
            <person name="Nakamura H."/>
            <person name="Mori M."/>
            <person name="Yoshida Y."/>
            <person name="Ohtoshi R."/>
            <person name="Malay A.D."/>
            <person name="Moran D.A.P."/>
            <person name="Tomita M."/>
            <person name="Numata K."/>
            <person name="Arakawa K."/>
        </authorList>
    </citation>
    <scope>NUCLEOTIDE SEQUENCE</scope>
</reference>
<gene>
    <name evidence="1" type="ORF">NPIL_127661</name>
</gene>
<dbReference type="Proteomes" id="UP000887013">
    <property type="component" value="Unassembled WGS sequence"/>
</dbReference>